<comment type="caution">
    <text evidence="3">The sequence shown here is derived from an EMBL/GenBank/DDBJ whole genome shotgun (WGS) entry which is preliminary data.</text>
</comment>
<dbReference type="EMBL" id="QTQX01000015">
    <property type="protein sequence ID" value="RQT24829.1"/>
    <property type="molecule type" value="Genomic_DNA"/>
</dbReference>
<evidence type="ECO:0000313" key="3">
    <source>
        <dbReference type="EMBL" id="RQT24829.1"/>
    </source>
</evidence>
<dbReference type="AlphaFoldDB" id="A0A3N8RYQ2"/>
<dbReference type="GO" id="GO:0016747">
    <property type="term" value="F:acyltransferase activity, transferring groups other than amino-acyl groups"/>
    <property type="evidence" value="ECO:0007669"/>
    <property type="project" value="InterPro"/>
</dbReference>
<reference evidence="3 4" key="1">
    <citation type="submission" date="2018-08" db="EMBL/GenBank/DDBJ databases">
        <title>Comparative analysis of Burkholderia isolates from Puerto Rico.</title>
        <authorList>
            <person name="Hall C."/>
            <person name="Sahl J."/>
            <person name="Wagner D."/>
        </authorList>
    </citation>
    <scope>NUCLEOTIDE SEQUENCE [LARGE SCALE GENOMIC DNA]</scope>
    <source>
        <strain evidence="3 4">Bp9001</strain>
    </source>
</reference>
<dbReference type="InterPro" id="IPR000182">
    <property type="entry name" value="GNAT_dom"/>
</dbReference>
<dbReference type="PANTHER" id="PTHR43877:SF2">
    <property type="entry name" value="AMINOALKYLPHOSPHONATE N-ACETYLTRANSFERASE-RELATED"/>
    <property type="match status" value="1"/>
</dbReference>
<dbReference type="CDD" id="cd04301">
    <property type="entry name" value="NAT_SF"/>
    <property type="match status" value="1"/>
</dbReference>
<dbReference type="RefSeq" id="WP_046548884.1">
    <property type="nucleotide sequence ID" value="NZ_CABVQJ010000011.1"/>
</dbReference>
<dbReference type="InterPro" id="IPR050832">
    <property type="entry name" value="Bact_Acetyltransf"/>
</dbReference>
<accession>A0A3N8RYQ2</accession>
<keyword evidence="1 3" id="KW-0808">Transferase</keyword>
<dbReference type="Gene3D" id="3.40.630.30">
    <property type="match status" value="1"/>
</dbReference>
<dbReference type="PANTHER" id="PTHR43877">
    <property type="entry name" value="AMINOALKYLPHOSPHONATE N-ACETYLTRANSFERASE-RELATED-RELATED"/>
    <property type="match status" value="1"/>
</dbReference>
<dbReference type="PROSITE" id="PS51186">
    <property type="entry name" value="GNAT"/>
    <property type="match status" value="1"/>
</dbReference>
<dbReference type="Pfam" id="PF00583">
    <property type="entry name" value="Acetyltransf_1"/>
    <property type="match status" value="1"/>
</dbReference>
<protein>
    <submittedName>
        <fullName evidence="3">GNAT family N-acetyltransferase</fullName>
    </submittedName>
</protein>
<gene>
    <name evidence="3" type="ORF">DF037_22775</name>
</gene>
<name>A0A3N8RYQ2_9BURK</name>
<dbReference type="InterPro" id="IPR016181">
    <property type="entry name" value="Acyl_CoA_acyltransferase"/>
</dbReference>
<dbReference type="SUPFAM" id="SSF55729">
    <property type="entry name" value="Acyl-CoA N-acyltransferases (Nat)"/>
    <property type="match status" value="1"/>
</dbReference>
<evidence type="ECO:0000256" key="1">
    <source>
        <dbReference type="ARBA" id="ARBA00022679"/>
    </source>
</evidence>
<evidence type="ECO:0000256" key="2">
    <source>
        <dbReference type="ARBA" id="ARBA00023315"/>
    </source>
</evidence>
<organism evidence="3 4">
    <name type="scientific">Burkholderia contaminans</name>
    <dbReference type="NCBI Taxonomy" id="488447"/>
    <lineage>
        <taxon>Bacteria</taxon>
        <taxon>Pseudomonadati</taxon>
        <taxon>Pseudomonadota</taxon>
        <taxon>Betaproteobacteria</taxon>
        <taxon>Burkholderiales</taxon>
        <taxon>Burkholderiaceae</taxon>
        <taxon>Burkholderia</taxon>
        <taxon>Burkholderia cepacia complex</taxon>
    </lineage>
</organism>
<evidence type="ECO:0000313" key="4">
    <source>
        <dbReference type="Proteomes" id="UP000269271"/>
    </source>
</evidence>
<dbReference type="Proteomes" id="UP000269271">
    <property type="component" value="Unassembled WGS sequence"/>
</dbReference>
<keyword evidence="2" id="KW-0012">Acyltransferase</keyword>
<sequence>MPEIHLKRAVTDADYRSTFDVMRELRPHLTDADAFVQQMRRQAGQGYVLLTARHGSPDGAVVALAGYRHLENTLYGRFVYVDDLVATAHARSQRLGERLLDAVRDDARQHGCGHLVLDTGLSNALAQRFYFRQGLLSRGMHFSQSLQALQ</sequence>
<proteinExistence type="predicted"/>